<organism evidence="2 3">
    <name type="scientific">Purpureocillium lavendulum</name>
    <dbReference type="NCBI Taxonomy" id="1247861"/>
    <lineage>
        <taxon>Eukaryota</taxon>
        <taxon>Fungi</taxon>
        <taxon>Dikarya</taxon>
        <taxon>Ascomycota</taxon>
        <taxon>Pezizomycotina</taxon>
        <taxon>Sordariomycetes</taxon>
        <taxon>Hypocreomycetidae</taxon>
        <taxon>Hypocreales</taxon>
        <taxon>Ophiocordycipitaceae</taxon>
        <taxon>Purpureocillium</taxon>
    </lineage>
</organism>
<sequence>MMLCAIVSSNRILDKSQSCQRLPRSAGDPGSTDQNRKKRDEMSSRNVPDDTYRGPWRIATCDSELTRHQLAQRQKTNRRAGLVSLQKPLS</sequence>
<dbReference type="Proteomes" id="UP001163105">
    <property type="component" value="Unassembled WGS sequence"/>
</dbReference>
<evidence type="ECO:0000313" key="2">
    <source>
        <dbReference type="EMBL" id="KAJ6439189.1"/>
    </source>
</evidence>
<dbReference type="EMBL" id="JAQHRD010000007">
    <property type="protein sequence ID" value="KAJ6439189.1"/>
    <property type="molecule type" value="Genomic_DNA"/>
</dbReference>
<keyword evidence="3" id="KW-1185">Reference proteome</keyword>
<feature type="compositionally biased region" description="Basic and acidic residues" evidence="1">
    <location>
        <begin position="34"/>
        <end position="52"/>
    </location>
</feature>
<comment type="caution">
    <text evidence="2">The sequence shown here is derived from an EMBL/GenBank/DDBJ whole genome shotgun (WGS) entry which is preliminary data.</text>
</comment>
<feature type="region of interest" description="Disordered" evidence="1">
    <location>
        <begin position="70"/>
        <end position="90"/>
    </location>
</feature>
<proteinExistence type="predicted"/>
<reference evidence="2" key="1">
    <citation type="submission" date="2023-01" db="EMBL/GenBank/DDBJ databases">
        <title>The growth and conidiation of Purpureocillium lavendulum are regulated by nitrogen source and histone H3K14 acetylation.</title>
        <authorList>
            <person name="Tang P."/>
            <person name="Han J."/>
            <person name="Zhang C."/>
            <person name="Tang P."/>
            <person name="Qi F."/>
            <person name="Zhang K."/>
            <person name="Liang L."/>
        </authorList>
    </citation>
    <scope>NUCLEOTIDE SEQUENCE</scope>
    <source>
        <strain evidence="2">YMF1.00683</strain>
    </source>
</reference>
<protein>
    <submittedName>
        <fullName evidence="2">Uncharacterized protein</fullName>
    </submittedName>
</protein>
<accession>A0AB34FKF6</accession>
<dbReference type="AlphaFoldDB" id="A0AB34FKF6"/>
<feature type="region of interest" description="Disordered" evidence="1">
    <location>
        <begin position="16"/>
        <end position="54"/>
    </location>
</feature>
<evidence type="ECO:0000313" key="3">
    <source>
        <dbReference type="Proteomes" id="UP001163105"/>
    </source>
</evidence>
<evidence type="ECO:0000256" key="1">
    <source>
        <dbReference type="SAM" id="MobiDB-lite"/>
    </source>
</evidence>
<name>A0AB34FKF6_9HYPO</name>
<gene>
    <name evidence="2" type="ORF">O9K51_08601</name>
</gene>